<feature type="domain" description="Methionyl/Valyl/Leucyl/Isoleucyl-tRNA synthetase anticodon-binding" evidence="15">
    <location>
        <begin position="788"/>
        <end position="935"/>
    </location>
</feature>
<dbReference type="Proteomes" id="UP000596742">
    <property type="component" value="Unassembled WGS sequence"/>
</dbReference>
<dbReference type="GO" id="GO:0005829">
    <property type="term" value="C:cytosol"/>
    <property type="evidence" value="ECO:0007669"/>
    <property type="project" value="TreeGrafter"/>
</dbReference>
<evidence type="ECO:0000313" key="17">
    <source>
        <dbReference type="Proteomes" id="UP000596742"/>
    </source>
</evidence>
<comment type="similarity">
    <text evidence="2 12">Belongs to the class-I aminoacyl-tRNA synthetase family.</text>
</comment>
<dbReference type="PANTHER" id="PTHR11946:SF109">
    <property type="entry name" value="VALINE--TRNA LIGASE"/>
    <property type="match status" value="1"/>
</dbReference>
<evidence type="ECO:0000256" key="1">
    <source>
        <dbReference type="ARBA" id="ARBA00004496"/>
    </source>
</evidence>
<dbReference type="InterPro" id="IPR001412">
    <property type="entry name" value="aa-tRNA-synth_I_CS"/>
</dbReference>
<sequence length="1063" mass="122208">MSASWCKLKTNYLKFGIKLFKLPCHRNNLIFNSDIRLRALCSICNQNHIQYFKTVDSRGSLLLLRQSSSSVKRDVPKKITHFEHIEKDEYKKYFYEGATETGSKKDVTGPLPPAYSPSYVEAAWYSWWVKQGYFSPEYQREQVKDCKDRKEKFVVCLPPPNVTGSLHLGHALTNSIQDAIVRWKRMHGIETIWIPGCDHAGIATQVVVEKQLTRNQNKTRFDVGRDKFLEEVWKWKNEKGERIYEQMKLLGSSLDWNRACFTMDKKLSEAVVESFVRLYDEGLIYRSNRLVNWSCALQSTISDIEVDNVPIEGKTLLKVPGYDTKIEFGILTSFAYPIEDGGEIVVSTTRLETMLGDVAIAVHPHDNRYKHLHGKYVIHPILGDRLPIICDEFVDREFGTGAVKITPAHDYTDFEVGQRHSLPFKTVINNNGRMENSGSQFNGVKRFDCRKELGKLLAERGLLKGSDNHSMSIPVCSRSQDVIEPILMDQWYVKCDEMAKRAVQVVQNKELKLIPAMYENIWYDYLENARDWCISRQLWWGHRIPAYKATLINQKNTESDWIIARNETEAMSKAVKILGTSAENIVLNQDEDVLDTWFSSGIFPFSVHGWPAETADFQKYYPTSLLETGSDIIFFWVARMVMMGLKLTNKLPFSEVLLHGLLRDSHGRKMSKSLGNVIDPIDVINGISLQDLQKKLDISGLDQNEIKTAKSAQIKEFPTGISEAGADALRFNLCSFDFKAQEINMNITHVKSNRHFCNKIWQAFKFIQSHLGKDYKPVESYTINDEIDQWILSRLNHMVESCDTHFKTYDLQNVTRALHGFWLNDFCDVYLECIKPVFSNSSLDTNPTKQTLYTCVDTFLRAASPFMPFLTEELYQRLHICNDDRAESVCIASYPTTGEISQRRLDIEEVMDVIKSVGSNVLSVSNEFNIKLKKMNVIVLVDDDEFLQKLKSDNFHRALKVISKTSAIILTNKREALPDGCTITNINNDVHVHCQLKDIIDPAVEVSKLKEKIKKVEKKIEKLTKSKSSRKYENSVKVKDEKTEELQKQIKTILNRIKQIEDL</sequence>
<gene>
    <name evidence="16" type="ORF">MGAL_10B028755</name>
</gene>
<dbReference type="InterPro" id="IPR033705">
    <property type="entry name" value="Anticodon_Ia_Val"/>
</dbReference>
<dbReference type="NCBIfam" id="NF004349">
    <property type="entry name" value="PRK05729.1"/>
    <property type="match status" value="1"/>
</dbReference>
<dbReference type="GO" id="GO:0002161">
    <property type="term" value="F:aminoacyl-tRNA deacylase activity"/>
    <property type="evidence" value="ECO:0007669"/>
    <property type="project" value="InterPro"/>
</dbReference>
<evidence type="ECO:0000256" key="10">
    <source>
        <dbReference type="ARBA" id="ARBA00029936"/>
    </source>
</evidence>
<dbReference type="EC" id="6.1.1.9" evidence="3"/>
<evidence type="ECO:0000256" key="11">
    <source>
        <dbReference type="ARBA" id="ARBA00047552"/>
    </source>
</evidence>
<feature type="coiled-coil region" evidence="13">
    <location>
        <begin position="1006"/>
        <end position="1063"/>
    </location>
</feature>
<dbReference type="Pfam" id="PF08264">
    <property type="entry name" value="Anticodon_1"/>
    <property type="match status" value="1"/>
</dbReference>
<evidence type="ECO:0000256" key="5">
    <source>
        <dbReference type="ARBA" id="ARBA00022598"/>
    </source>
</evidence>
<evidence type="ECO:0000256" key="6">
    <source>
        <dbReference type="ARBA" id="ARBA00022741"/>
    </source>
</evidence>
<dbReference type="CDD" id="cd00817">
    <property type="entry name" value="ValRS_core"/>
    <property type="match status" value="1"/>
</dbReference>
<keyword evidence="17" id="KW-1185">Reference proteome</keyword>
<dbReference type="Gene3D" id="3.40.50.620">
    <property type="entry name" value="HUPs"/>
    <property type="match status" value="2"/>
</dbReference>
<evidence type="ECO:0000256" key="9">
    <source>
        <dbReference type="ARBA" id="ARBA00023146"/>
    </source>
</evidence>
<dbReference type="SUPFAM" id="SSF50677">
    <property type="entry name" value="ValRS/IleRS/LeuRS editing domain"/>
    <property type="match status" value="1"/>
</dbReference>
<evidence type="ECO:0000256" key="13">
    <source>
        <dbReference type="SAM" id="Coils"/>
    </source>
</evidence>
<dbReference type="Pfam" id="PF00133">
    <property type="entry name" value="tRNA-synt_1"/>
    <property type="match status" value="1"/>
</dbReference>
<dbReference type="CDD" id="cd07962">
    <property type="entry name" value="Anticodon_Ia_Val"/>
    <property type="match status" value="1"/>
</dbReference>
<evidence type="ECO:0000256" key="7">
    <source>
        <dbReference type="ARBA" id="ARBA00022840"/>
    </source>
</evidence>
<dbReference type="OrthoDB" id="629407at2759"/>
<evidence type="ECO:0000256" key="3">
    <source>
        <dbReference type="ARBA" id="ARBA00013169"/>
    </source>
</evidence>
<evidence type="ECO:0000256" key="8">
    <source>
        <dbReference type="ARBA" id="ARBA00022917"/>
    </source>
</evidence>
<dbReference type="GO" id="GO:0005524">
    <property type="term" value="F:ATP binding"/>
    <property type="evidence" value="ECO:0007669"/>
    <property type="project" value="UniProtKB-KW"/>
</dbReference>
<protein>
    <recommendedName>
        <fullName evidence="3">valine--tRNA ligase</fullName>
        <ecNumber evidence="3">6.1.1.9</ecNumber>
    </recommendedName>
    <alternativeName>
        <fullName evidence="10">Valyl-tRNA synthetase</fullName>
    </alternativeName>
</protein>
<keyword evidence="4" id="KW-0963">Cytoplasm</keyword>
<evidence type="ECO:0000256" key="12">
    <source>
        <dbReference type="RuleBase" id="RU363035"/>
    </source>
</evidence>
<dbReference type="NCBIfam" id="TIGR00422">
    <property type="entry name" value="valS"/>
    <property type="match status" value="1"/>
</dbReference>
<comment type="catalytic activity">
    <reaction evidence="11">
        <text>tRNA(Val) + L-valine + ATP = L-valyl-tRNA(Val) + AMP + diphosphate</text>
        <dbReference type="Rhea" id="RHEA:10704"/>
        <dbReference type="Rhea" id="RHEA-COMP:9672"/>
        <dbReference type="Rhea" id="RHEA-COMP:9708"/>
        <dbReference type="ChEBI" id="CHEBI:30616"/>
        <dbReference type="ChEBI" id="CHEBI:33019"/>
        <dbReference type="ChEBI" id="CHEBI:57762"/>
        <dbReference type="ChEBI" id="CHEBI:78442"/>
        <dbReference type="ChEBI" id="CHEBI:78537"/>
        <dbReference type="ChEBI" id="CHEBI:456215"/>
        <dbReference type="EC" id="6.1.1.9"/>
    </reaction>
</comment>
<dbReference type="EMBL" id="UYJE01006402">
    <property type="protein sequence ID" value="VDI45668.1"/>
    <property type="molecule type" value="Genomic_DNA"/>
</dbReference>
<evidence type="ECO:0000256" key="2">
    <source>
        <dbReference type="ARBA" id="ARBA00005594"/>
    </source>
</evidence>
<feature type="domain" description="Aminoacyl-tRNA synthetase class Ia" evidence="14">
    <location>
        <begin position="124"/>
        <end position="743"/>
    </location>
</feature>
<dbReference type="HAMAP" id="MF_02004">
    <property type="entry name" value="Val_tRNA_synth_type1"/>
    <property type="match status" value="1"/>
</dbReference>
<reference evidence="16" key="1">
    <citation type="submission" date="2018-11" db="EMBL/GenBank/DDBJ databases">
        <authorList>
            <person name="Alioto T."/>
            <person name="Alioto T."/>
        </authorList>
    </citation>
    <scope>NUCLEOTIDE SEQUENCE</scope>
</reference>
<keyword evidence="8 12" id="KW-0648">Protein biosynthesis</keyword>
<keyword evidence="7 12" id="KW-0067">ATP-binding</keyword>
<dbReference type="PANTHER" id="PTHR11946">
    <property type="entry name" value="VALYL-TRNA SYNTHETASES"/>
    <property type="match status" value="1"/>
</dbReference>
<dbReference type="SUPFAM" id="SSF47323">
    <property type="entry name" value="Anticodon-binding domain of a subclass of class I aminoacyl-tRNA synthetases"/>
    <property type="match status" value="1"/>
</dbReference>
<keyword evidence="9 12" id="KW-0030">Aminoacyl-tRNA synthetase</keyword>
<evidence type="ECO:0000313" key="16">
    <source>
        <dbReference type="EMBL" id="VDI45668.1"/>
    </source>
</evidence>
<dbReference type="AlphaFoldDB" id="A0A8B6F7N0"/>
<dbReference type="Gene3D" id="3.90.740.10">
    <property type="entry name" value="Valyl/Leucyl/Isoleucyl-tRNA synthetase, editing domain"/>
    <property type="match status" value="1"/>
</dbReference>
<keyword evidence="13" id="KW-0175">Coiled coil</keyword>
<dbReference type="Gene3D" id="1.10.730.10">
    <property type="entry name" value="Isoleucyl-tRNA Synthetase, Domain 1"/>
    <property type="match status" value="1"/>
</dbReference>
<dbReference type="FunFam" id="3.40.50.620:FF:000020">
    <property type="entry name" value="Valine--tRNA ligase, mitochondrial"/>
    <property type="match status" value="1"/>
</dbReference>
<dbReference type="InterPro" id="IPR013155">
    <property type="entry name" value="M/V/L/I-tRNA-synth_anticd-bd"/>
</dbReference>
<accession>A0A8B6F7N0</accession>
<dbReference type="InterPro" id="IPR009008">
    <property type="entry name" value="Val/Leu/Ile-tRNA-synth_edit"/>
</dbReference>
<evidence type="ECO:0000259" key="15">
    <source>
        <dbReference type="Pfam" id="PF08264"/>
    </source>
</evidence>
<organism evidence="16 17">
    <name type="scientific">Mytilus galloprovincialis</name>
    <name type="common">Mediterranean mussel</name>
    <dbReference type="NCBI Taxonomy" id="29158"/>
    <lineage>
        <taxon>Eukaryota</taxon>
        <taxon>Metazoa</taxon>
        <taxon>Spiralia</taxon>
        <taxon>Lophotrochozoa</taxon>
        <taxon>Mollusca</taxon>
        <taxon>Bivalvia</taxon>
        <taxon>Autobranchia</taxon>
        <taxon>Pteriomorphia</taxon>
        <taxon>Mytilida</taxon>
        <taxon>Mytiloidea</taxon>
        <taxon>Mytilidae</taxon>
        <taxon>Mytilinae</taxon>
        <taxon>Mytilus</taxon>
    </lineage>
</organism>
<proteinExistence type="inferred from homology"/>
<dbReference type="InterPro" id="IPR009080">
    <property type="entry name" value="tRNAsynth_Ia_anticodon-bd"/>
</dbReference>
<dbReference type="SUPFAM" id="SSF52374">
    <property type="entry name" value="Nucleotidylyl transferase"/>
    <property type="match status" value="1"/>
</dbReference>
<dbReference type="InterPro" id="IPR002300">
    <property type="entry name" value="aa-tRNA-synth_Ia"/>
</dbReference>
<name>A0A8B6F7N0_MYTGA</name>
<dbReference type="FunFam" id="3.90.740.10:FF:000005">
    <property type="entry name" value="Valine--tRNA ligase, mitochondrial"/>
    <property type="match status" value="1"/>
</dbReference>
<dbReference type="PROSITE" id="PS00178">
    <property type="entry name" value="AA_TRNA_LIGASE_I"/>
    <property type="match status" value="1"/>
</dbReference>
<dbReference type="InterPro" id="IPR014729">
    <property type="entry name" value="Rossmann-like_a/b/a_fold"/>
</dbReference>
<dbReference type="InterPro" id="IPR002303">
    <property type="entry name" value="Valyl-tRNA_ligase"/>
</dbReference>
<evidence type="ECO:0000256" key="4">
    <source>
        <dbReference type="ARBA" id="ARBA00022490"/>
    </source>
</evidence>
<evidence type="ECO:0000259" key="14">
    <source>
        <dbReference type="Pfam" id="PF00133"/>
    </source>
</evidence>
<dbReference type="PRINTS" id="PR00986">
    <property type="entry name" value="TRNASYNTHVAL"/>
</dbReference>
<comment type="caution">
    <text evidence="16">The sequence shown here is derived from an EMBL/GenBank/DDBJ whole genome shotgun (WGS) entry which is preliminary data.</text>
</comment>
<comment type="subcellular location">
    <subcellularLocation>
        <location evidence="1">Cytoplasm</location>
    </subcellularLocation>
</comment>
<dbReference type="GO" id="GO:0006438">
    <property type="term" value="P:valyl-tRNA aminoacylation"/>
    <property type="evidence" value="ECO:0007669"/>
    <property type="project" value="InterPro"/>
</dbReference>
<dbReference type="GO" id="GO:0004832">
    <property type="term" value="F:valine-tRNA ligase activity"/>
    <property type="evidence" value="ECO:0007669"/>
    <property type="project" value="UniProtKB-EC"/>
</dbReference>
<dbReference type="FunFam" id="3.40.50.620:FF:000078">
    <property type="entry name" value="Valine--tRNA ligase, mitochondrial"/>
    <property type="match status" value="1"/>
</dbReference>
<keyword evidence="6 12" id="KW-0547">Nucleotide-binding</keyword>
<keyword evidence="5 12" id="KW-0436">Ligase</keyword>